<dbReference type="InterPro" id="IPR000572">
    <property type="entry name" value="OxRdtase_Mopterin-bd_dom"/>
</dbReference>
<evidence type="ECO:0000313" key="2">
    <source>
        <dbReference type="EMBL" id="GLI92403.1"/>
    </source>
</evidence>
<protein>
    <submittedName>
        <fullName evidence="2">Oxidoreductase molybdopterin-binding protein</fullName>
    </submittedName>
</protein>
<organism evidence="2 3">
    <name type="scientific">Methylocystis echinoides</name>
    <dbReference type="NCBI Taxonomy" id="29468"/>
    <lineage>
        <taxon>Bacteria</taxon>
        <taxon>Pseudomonadati</taxon>
        <taxon>Pseudomonadota</taxon>
        <taxon>Alphaproteobacteria</taxon>
        <taxon>Hyphomicrobiales</taxon>
        <taxon>Methylocystaceae</taxon>
        <taxon>Methylocystis</taxon>
    </lineage>
</organism>
<evidence type="ECO:0000259" key="1">
    <source>
        <dbReference type="Pfam" id="PF00174"/>
    </source>
</evidence>
<dbReference type="SUPFAM" id="SSF56524">
    <property type="entry name" value="Oxidoreductase molybdopterin-binding domain"/>
    <property type="match status" value="1"/>
</dbReference>
<dbReference type="Proteomes" id="UP001144323">
    <property type="component" value="Unassembled WGS sequence"/>
</dbReference>
<dbReference type="AlphaFoldDB" id="A0A9W6GT12"/>
<dbReference type="PANTHER" id="PTHR43032">
    <property type="entry name" value="PROTEIN-METHIONINE-SULFOXIDE REDUCTASE"/>
    <property type="match status" value="1"/>
</dbReference>
<dbReference type="InterPro" id="IPR036374">
    <property type="entry name" value="OxRdtase_Mopterin-bd_sf"/>
</dbReference>
<dbReference type="EMBL" id="BSEC01000001">
    <property type="protein sequence ID" value="GLI92403.1"/>
    <property type="molecule type" value="Genomic_DNA"/>
</dbReference>
<keyword evidence="3" id="KW-1185">Reference proteome</keyword>
<reference evidence="2" key="1">
    <citation type="journal article" date="2023" name="Int. J. Syst. Evol. Microbiol.">
        <title>Methylocystis iwaonis sp. nov., a type II methane-oxidizing bacterium from surface soil of a rice paddy field in Japan, and emended description of the genus Methylocystis (ex Whittenbury et al. 1970) Bowman et al. 1993.</title>
        <authorList>
            <person name="Kaise H."/>
            <person name="Sawadogo J.B."/>
            <person name="Alam M.S."/>
            <person name="Ueno C."/>
            <person name="Dianou D."/>
            <person name="Shinjo R."/>
            <person name="Asakawa S."/>
        </authorList>
    </citation>
    <scope>NUCLEOTIDE SEQUENCE</scope>
    <source>
        <strain evidence="2">LMG27198</strain>
    </source>
</reference>
<accession>A0A9W6GT12</accession>
<evidence type="ECO:0000313" key="3">
    <source>
        <dbReference type="Proteomes" id="UP001144323"/>
    </source>
</evidence>
<dbReference type="Gene3D" id="3.90.420.10">
    <property type="entry name" value="Oxidoreductase, molybdopterin-binding domain"/>
    <property type="match status" value="1"/>
</dbReference>
<gene>
    <name evidence="2" type="ORF">LMG27198_13950</name>
</gene>
<name>A0A9W6GT12_9HYPH</name>
<dbReference type="PANTHER" id="PTHR43032:SF2">
    <property type="entry name" value="BLL0505 PROTEIN"/>
    <property type="match status" value="1"/>
</dbReference>
<feature type="domain" description="Oxidoreductase molybdopterin-binding" evidence="1">
    <location>
        <begin position="100"/>
        <end position="239"/>
    </location>
</feature>
<proteinExistence type="predicted"/>
<sequence length="250" mass="27947">MKPTRPSSGPSLAGFRPQLERIERRLFLKQGLSLGALTMLSGCTLKDDDAVDRVLWAMSRWNDRVQTALFNPERLAPTYSDAEVTTPFPFNAYYEEPLAPVIDETSYRLHVSGLVADKAPWSVESLRALPQTAQITRLVCVEGWSAVGKWAGVPLRSFLERIGADVTAKYVGFQCADKYWTSIDMPSALHAQTLLVLDFPGGSKYGAPVRIRLPTKLGFKNPKFVTEIFVTNDYPGGYWEKMGYNWFSGV</sequence>
<dbReference type="Pfam" id="PF00174">
    <property type="entry name" value="Oxidored_molyb"/>
    <property type="match status" value="1"/>
</dbReference>
<dbReference type="RefSeq" id="WP_281801603.1">
    <property type="nucleotide sequence ID" value="NZ_BSEC01000001.1"/>
</dbReference>
<comment type="caution">
    <text evidence="2">The sequence shown here is derived from an EMBL/GenBank/DDBJ whole genome shotgun (WGS) entry which is preliminary data.</text>
</comment>